<keyword evidence="1" id="KW-0732">Signal</keyword>
<dbReference type="Proteomes" id="UP000799437">
    <property type="component" value="Unassembled WGS sequence"/>
</dbReference>
<dbReference type="RefSeq" id="XP_033604413.1">
    <property type="nucleotide sequence ID" value="XM_033747933.1"/>
</dbReference>
<evidence type="ECO:0000256" key="1">
    <source>
        <dbReference type="SAM" id="SignalP"/>
    </source>
</evidence>
<dbReference type="EMBL" id="ML996566">
    <property type="protein sequence ID" value="KAF2761962.1"/>
    <property type="molecule type" value="Genomic_DNA"/>
</dbReference>
<evidence type="ECO:0000313" key="2">
    <source>
        <dbReference type="EMBL" id="KAF2761962.1"/>
    </source>
</evidence>
<reference evidence="2" key="1">
    <citation type="journal article" date="2020" name="Stud. Mycol.">
        <title>101 Dothideomycetes genomes: a test case for predicting lifestyles and emergence of pathogens.</title>
        <authorList>
            <person name="Haridas S."/>
            <person name="Albert R."/>
            <person name="Binder M."/>
            <person name="Bloem J."/>
            <person name="Labutti K."/>
            <person name="Salamov A."/>
            <person name="Andreopoulos B."/>
            <person name="Baker S."/>
            <person name="Barry K."/>
            <person name="Bills G."/>
            <person name="Bluhm B."/>
            <person name="Cannon C."/>
            <person name="Castanera R."/>
            <person name="Culley D."/>
            <person name="Daum C."/>
            <person name="Ezra D."/>
            <person name="Gonzalez J."/>
            <person name="Henrissat B."/>
            <person name="Kuo A."/>
            <person name="Liang C."/>
            <person name="Lipzen A."/>
            <person name="Lutzoni F."/>
            <person name="Magnuson J."/>
            <person name="Mondo S."/>
            <person name="Nolan M."/>
            <person name="Ohm R."/>
            <person name="Pangilinan J."/>
            <person name="Park H.-J."/>
            <person name="Ramirez L."/>
            <person name="Alfaro M."/>
            <person name="Sun H."/>
            <person name="Tritt A."/>
            <person name="Yoshinaga Y."/>
            <person name="Zwiers L.-H."/>
            <person name="Turgeon B."/>
            <person name="Goodwin S."/>
            <person name="Spatafora J."/>
            <person name="Crous P."/>
            <person name="Grigoriev I."/>
        </authorList>
    </citation>
    <scope>NUCLEOTIDE SEQUENCE</scope>
    <source>
        <strain evidence="2">CBS 121739</strain>
    </source>
</reference>
<dbReference type="GeneID" id="54488987"/>
<evidence type="ECO:0008006" key="4">
    <source>
        <dbReference type="Google" id="ProtNLM"/>
    </source>
</evidence>
<name>A0A6A6WGH7_9PEZI</name>
<protein>
    <recommendedName>
        <fullName evidence="4">AA1-like domain-containing protein</fullName>
    </recommendedName>
</protein>
<feature type="signal peptide" evidence="1">
    <location>
        <begin position="1"/>
        <end position="17"/>
    </location>
</feature>
<keyword evidence="3" id="KW-1185">Reference proteome</keyword>
<feature type="chain" id="PRO_5025595414" description="AA1-like domain-containing protein" evidence="1">
    <location>
        <begin position="18"/>
        <end position="210"/>
    </location>
</feature>
<evidence type="ECO:0000313" key="3">
    <source>
        <dbReference type="Proteomes" id="UP000799437"/>
    </source>
</evidence>
<accession>A0A6A6WGH7</accession>
<proteinExistence type="predicted"/>
<feature type="non-terminal residue" evidence="2">
    <location>
        <position position="210"/>
    </location>
</feature>
<organism evidence="2 3">
    <name type="scientific">Pseudovirgaria hyperparasitica</name>
    <dbReference type="NCBI Taxonomy" id="470096"/>
    <lineage>
        <taxon>Eukaryota</taxon>
        <taxon>Fungi</taxon>
        <taxon>Dikarya</taxon>
        <taxon>Ascomycota</taxon>
        <taxon>Pezizomycotina</taxon>
        <taxon>Dothideomycetes</taxon>
        <taxon>Dothideomycetes incertae sedis</taxon>
        <taxon>Acrospermales</taxon>
        <taxon>Acrospermaceae</taxon>
        <taxon>Pseudovirgaria</taxon>
    </lineage>
</organism>
<gene>
    <name evidence="2" type="ORF">EJ05DRAFT_507567</name>
</gene>
<dbReference type="AlphaFoldDB" id="A0A6A6WGH7"/>
<sequence>MRVSIVSALFLALNASAATIAARKTKPYITINTETDLHWSREYPDNLNPVVEYYYGVTSINVTCWVETTMKDDKGIENGNPVYLGVANATTSLSAYIAEDFVQGGDHDFQDELEECPAITHAAGSVEEQYWITVNNPDGTTEWYFPCYEQPSTKAAFKKDYDVIYPEIQCYQTGGEAVNGNTTWVYGLRTRCFLPGGWFSSVEYHGEAPL</sequence>